<evidence type="ECO:0000313" key="2">
    <source>
        <dbReference type="EMBL" id="KAK0611296.1"/>
    </source>
</evidence>
<keyword evidence="1" id="KW-0812">Transmembrane</keyword>
<proteinExistence type="predicted"/>
<dbReference type="EMBL" id="JAULSU010000007">
    <property type="protein sequence ID" value="KAK0611296.1"/>
    <property type="molecule type" value="Genomic_DNA"/>
</dbReference>
<feature type="transmembrane region" description="Helical" evidence="1">
    <location>
        <begin position="39"/>
        <end position="61"/>
    </location>
</feature>
<accession>A0AA39T1M2</accession>
<organism evidence="2 3">
    <name type="scientific">Immersiella caudata</name>
    <dbReference type="NCBI Taxonomy" id="314043"/>
    <lineage>
        <taxon>Eukaryota</taxon>
        <taxon>Fungi</taxon>
        <taxon>Dikarya</taxon>
        <taxon>Ascomycota</taxon>
        <taxon>Pezizomycotina</taxon>
        <taxon>Sordariomycetes</taxon>
        <taxon>Sordariomycetidae</taxon>
        <taxon>Sordariales</taxon>
        <taxon>Lasiosphaeriaceae</taxon>
        <taxon>Immersiella</taxon>
    </lineage>
</organism>
<reference evidence="2" key="1">
    <citation type="submission" date="2023-06" db="EMBL/GenBank/DDBJ databases">
        <title>Genome-scale phylogeny and comparative genomics of the fungal order Sordariales.</title>
        <authorList>
            <consortium name="Lawrence Berkeley National Laboratory"/>
            <person name="Hensen N."/>
            <person name="Bonometti L."/>
            <person name="Westerberg I."/>
            <person name="Brannstrom I.O."/>
            <person name="Guillou S."/>
            <person name="Cros-Aarteil S."/>
            <person name="Calhoun S."/>
            <person name="Haridas S."/>
            <person name="Kuo A."/>
            <person name="Mondo S."/>
            <person name="Pangilinan J."/>
            <person name="Riley R."/>
            <person name="Labutti K."/>
            <person name="Andreopoulos B."/>
            <person name="Lipzen A."/>
            <person name="Chen C."/>
            <person name="Yanf M."/>
            <person name="Daum C."/>
            <person name="Ng V."/>
            <person name="Clum A."/>
            <person name="Steindorff A."/>
            <person name="Ohm R."/>
            <person name="Martin F."/>
            <person name="Silar P."/>
            <person name="Natvig D."/>
            <person name="Lalanne C."/>
            <person name="Gautier V."/>
            <person name="Ament-Velasquez S.L."/>
            <person name="Kruys A."/>
            <person name="Hutchinson M.I."/>
            <person name="Powell A.J."/>
            <person name="Barry K."/>
            <person name="Miller A.N."/>
            <person name="Grigoriev I.V."/>
            <person name="Debuchy R."/>
            <person name="Gladieux P."/>
            <person name="Thoren M.H."/>
            <person name="Johannesson H."/>
        </authorList>
    </citation>
    <scope>NUCLEOTIDE SEQUENCE</scope>
    <source>
        <strain evidence="2">CBS 606.72</strain>
    </source>
</reference>
<name>A0AA39T1M2_9PEZI</name>
<comment type="caution">
    <text evidence="2">The sequence shown here is derived from an EMBL/GenBank/DDBJ whole genome shotgun (WGS) entry which is preliminary data.</text>
</comment>
<evidence type="ECO:0000256" key="1">
    <source>
        <dbReference type="SAM" id="Phobius"/>
    </source>
</evidence>
<keyword evidence="1" id="KW-0472">Membrane</keyword>
<sequence>MAKVTTAVQSTKLDDGPDILPPKEIRLRSCHWYIFRKNITWRVISTLISAVLVLVILYVFAAMANVDAWDRRLFSMLTILFPSLVSLSVGSLIGFLGSMMRWPLLANKSHSPLDVDLVLGMQNPTGSLRLVANHYLRGHWTTTTTIVLAYLLFNIVGRLSVATFGLTFDLNEEDAVEYPAMVTDWGSSSWLDVTAESFHVDELGSSSATRALDVLSVYTRVGGMTAPIEYGGDWIEGSETKTKHNISGRSIDGSVQGQTVIYSYPFREMRGLEVHHSEKRFLRSSAQCSVRQIRDLKVYEHGRGLVKELPYSTNFTADHPDYDCFWILERGVPFKPVFNKSGAWAFWATSLQQSRFVDESSNCSTVC</sequence>
<keyword evidence="3" id="KW-1185">Reference proteome</keyword>
<evidence type="ECO:0000313" key="3">
    <source>
        <dbReference type="Proteomes" id="UP001175000"/>
    </source>
</evidence>
<dbReference type="Proteomes" id="UP001175000">
    <property type="component" value="Unassembled WGS sequence"/>
</dbReference>
<dbReference type="AlphaFoldDB" id="A0AA39T1M2"/>
<keyword evidence="1" id="KW-1133">Transmembrane helix</keyword>
<protein>
    <submittedName>
        <fullName evidence="2">Uncharacterized protein</fullName>
    </submittedName>
</protein>
<feature type="transmembrane region" description="Helical" evidence="1">
    <location>
        <begin position="73"/>
        <end position="96"/>
    </location>
</feature>
<gene>
    <name evidence="2" type="ORF">B0T14DRAFT_325418</name>
</gene>